<dbReference type="Proteomes" id="UP000289152">
    <property type="component" value="Unassembled WGS sequence"/>
</dbReference>
<dbReference type="PANTHER" id="PTHR43570:SF16">
    <property type="entry name" value="ALDEHYDE DEHYDROGENASE TYPE III, ISOFORM Q"/>
    <property type="match status" value="1"/>
</dbReference>
<dbReference type="Gene3D" id="3.40.605.10">
    <property type="entry name" value="Aldehyde Dehydrogenase, Chain A, domain 1"/>
    <property type="match status" value="1"/>
</dbReference>
<feature type="transmembrane region" description="Helical" evidence="7">
    <location>
        <begin position="512"/>
        <end position="533"/>
    </location>
</feature>
<evidence type="ECO:0000313" key="10">
    <source>
        <dbReference type="Proteomes" id="UP000289152"/>
    </source>
</evidence>
<dbReference type="InterPro" id="IPR016163">
    <property type="entry name" value="Ald_DH_C"/>
</dbReference>
<dbReference type="InterPro" id="IPR016161">
    <property type="entry name" value="Ald_DH/histidinol_DH"/>
</dbReference>
<feature type="active site" evidence="4 5">
    <location>
        <position position="231"/>
    </location>
</feature>
<evidence type="ECO:0000256" key="7">
    <source>
        <dbReference type="SAM" id="Phobius"/>
    </source>
</evidence>
<dbReference type="PANTHER" id="PTHR43570">
    <property type="entry name" value="ALDEHYDE DEHYDROGENASE"/>
    <property type="match status" value="1"/>
</dbReference>
<evidence type="ECO:0000256" key="2">
    <source>
        <dbReference type="ARBA" id="ARBA00023002"/>
    </source>
</evidence>
<evidence type="ECO:0000256" key="5">
    <source>
        <dbReference type="PROSITE-ProRule" id="PRU10007"/>
    </source>
</evidence>
<proteinExistence type="inferred from homology"/>
<evidence type="ECO:0000256" key="1">
    <source>
        <dbReference type="ARBA" id="ARBA00009986"/>
    </source>
</evidence>
<keyword evidence="10" id="KW-1185">Reference proteome</keyword>
<keyword evidence="7" id="KW-1133">Transmembrane helix</keyword>
<dbReference type="InterPro" id="IPR012394">
    <property type="entry name" value="Aldehyde_DH_NAD(P)"/>
</dbReference>
<dbReference type="Pfam" id="PF00171">
    <property type="entry name" value="Aldedh"/>
    <property type="match status" value="1"/>
</dbReference>
<keyword evidence="7" id="KW-0472">Membrane</keyword>
<accession>A0A4Q1BNG2</accession>
<sequence length="538" mass="60364">MSLKPSQGTMNTPIHIDTPLEEIGKVYNRLKDRFHSGITTSLDYRIYNLKQLGYLLHDNEKRIELALKLDLDKGRQDMALSDLMATYNEIELAIRSTKKWMKDETQYKDALLAYKFMRPSVKKQPRGLALIISPWNFPWQCSLCPLVGAIAAGCPAIIKPSELAPTSSALLAELLPRYLDPEGYAVVLGGVEQSTKLLEYQWGHILFTGSNRVGKLVAAAGAKTLSPTTLELGGKSPVIVSSCADVRIAAARMFSIKQFSCGQMCVAPDYVLCAKDRVDDFVEACKDVLKTQYPSSPNPNAMIYSPSTSAMQNEAAFQRQVNILDKAEAEGKLVYRGEEDRQRRRMGFSVVKLNEDGKDESGPLVEEELFGPVLPVIPIRDIDAAIQYINSRPHPLALYVCSSKRSVFDKVVNETTSGSITWNDFVARTQPFGGVGDSGWGSYHGYDGFRTFTHFKTVIKVPLIFEPIMSLRYPPMSRLKENLFVYFLCMGVPYNRPVSVEDERRKRRRGEMISWVLWMIGITIVGYGLWVLIENKLA</sequence>
<dbReference type="OrthoDB" id="440325at2759"/>
<gene>
    <name evidence="9" type="ORF">M231_03347</name>
</gene>
<dbReference type="InParanoid" id="A0A4Q1BNG2"/>
<dbReference type="AlphaFoldDB" id="A0A4Q1BNG2"/>
<evidence type="ECO:0000256" key="6">
    <source>
        <dbReference type="RuleBase" id="RU003345"/>
    </source>
</evidence>
<dbReference type="InterPro" id="IPR015590">
    <property type="entry name" value="Aldehyde_DH_dom"/>
</dbReference>
<evidence type="ECO:0000259" key="8">
    <source>
        <dbReference type="Pfam" id="PF00171"/>
    </source>
</evidence>
<keyword evidence="2 3" id="KW-0560">Oxidoreductase</keyword>
<dbReference type="InterPro" id="IPR029510">
    <property type="entry name" value="Ald_DH_CS_GLU"/>
</dbReference>
<feature type="active site" evidence="4">
    <location>
        <position position="265"/>
    </location>
</feature>
<dbReference type="GO" id="GO:0004029">
    <property type="term" value="F:aldehyde dehydrogenase (NAD+) activity"/>
    <property type="evidence" value="ECO:0007669"/>
    <property type="project" value="TreeGrafter"/>
</dbReference>
<dbReference type="VEuPathDB" id="FungiDB:TREMEDRAFT_68634"/>
<evidence type="ECO:0000256" key="4">
    <source>
        <dbReference type="PIRSR" id="PIRSR036492-1"/>
    </source>
</evidence>
<comment type="caution">
    <text evidence="9">The sequence shown here is derived from an EMBL/GenBank/DDBJ whole genome shotgun (WGS) entry which is preliminary data.</text>
</comment>
<dbReference type="Gene3D" id="3.40.309.10">
    <property type="entry name" value="Aldehyde Dehydrogenase, Chain A, domain 2"/>
    <property type="match status" value="1"/>
</dbReference>
<dbReference type="PROSITE" id="PS00687">
    <property type="entry name" value="ALDEHYDE_DEHYDR_GLU"/>
    <property type="match status" value="1"/>
</dbReference>
<dbReference type="SUPFAM" id="SSF53720">
    <property type="entry name" value="ALDH-like"/>
    <property type="match status" value="1"/>
</dbReference>
<dbReference type="PIRSF" id="PIRSF036492">
    <property type="entry name" value="ALDH"/>
    <property type="match status" value="1"/>
</dbReference>
<dbReference type="FunFam" id="3.40.605.10:FF:000004">
    <property type="entry name" value="Aldehyde dehydrogenase"/>
    <property type="match status" value="1"/>
</dbReference>
<protein>
    <recommendedName>
        <fullName evidence="3">Aldehyde dehydrogenase</fullName>
    </recommendedName>
</protein>
<dbReference type="STRING" id="5217.A0A4Q1BNG2"/>
<feature type="domain" description="Aldehyde dehydrogenase" evidence="8">
    <location>
        <begin position="22"/>
        <end position="458"/>
    </location>
</feature>
<dbReference type="InterPro" id="IPR016162">
    <property type="entry name" value="Ald_DH_N"/>
</dbReference>
<dbReference type="GO" id="GO:0006081">
    <property type="term" value="P:aldehyde metabolic process"/>
    <property type="evidence" value="ECO:0007669"/>
    <property type="project" value="InterPro"/>
</dbReference>
<dbReference type="GO" id="GO:0005737">
    <property type="term" value="C:cytoplasm"/>
    <property type="evidence" value="ECO:0007669"/>
    <property type="project" value="TreeGrafter"/>
</dbReference>
<evidence type="ECO:0000256" key="3">
    <source>
        <dbReference type="PIRNR" id="PIRNR036492"/>
    </source>
</evidence>
<name>A0A4Q1BNG2_TREME</name>
<evidence type="ECO:0000313" key="9">
    <source>
        <dbReference type="EMBL" id="RXK39394.1"/>
    </source>
</evidence>
<dbReference type="EMBL" id="SDIL01000032">
    <property type="protein sequence ID" value="RXK39394.1"/>
    <property type="molecule type" value="Genomic_DNA"/>
</dbReference>
<organism evidence="9 10">
    <name type="scientific">Tremella mesenterica</name>
    <name type="common">Jelly fungus</name>
    <dbReference type="NCBI Taxonomy" id="5217"/>
    <lineage>
        <taxon>Eukaryota</taxon>
        <taxon>Fungi</taxon>
        <taxon>Dikarya</taxon>
        <taxon>Basidiomycota</taxon>
        <taxon>Agaricomycotina</taxon>
        <taxon>Tremellomycetes</taxon>
        <taxon>Tremellales</taxon>
        <taxon>Tremellaceae</taxon>
        <taxon>Tremella</taxon>
    </lineage>
</organism>
<keyword evidence="7" id="KW-0812">Transmembrane</keyword>
<comment type="similarity">
    <text evidence="1 3 6">Belongs to the aldehyde dehydrogenase family.</text>
</comment>
<reference evidence="9 10" key="1">
    <citation type="submission" date="2016-06" db="EMBL/GenBank/DDBJ databases">
        <title>Evolution of pathogenesis and genome organization in the Tremellales.</title>
        <authorList>
            <person name="Cuomo C."/>
            <person name="Litvintseva A."/>
            <person name="Heitman J."/>
            <person name="Chen Y."/>
            <person name="Sun S."/>
            <person name="Springer D."/>
            <person name="Dromer F."/>
            <person name="Young S."/>
            <person name="Zeng Q."/>
            <person name="Chapman S."/>
            <person name="Gujja S."/>
            <person name="Saif S."/>
            <person name="Birren B."/>
        </authorList>
    </citation>
    <scope>NUCLEOTIDE SEQUENCE [LARGE SCALE GENOMIC DNA]</scope>
    <source>
        <strain evidence="9 10">ATCC 28783</strain>
    </source>
</reference>